<accession>C9ZSL2</accession>
<dbReference type="GeneID" id="23862525"/>
<organism evidence="2 3">
    <name type="scientific">Trypanosoma brucei gambiense (strain MHOM/CI/86/DAL972)</name>
    <dbReference type="NCBI Taxonomy" id="679716"/>
    <lineage>
        <taxon>Eukaryota</taxon>
        <taxon>Discoba</taxon>
        <taxon>Euglenozoa</taxon>
        <taxon>Kinetoplastea</taxon>
        <taxon>Metakinetoplastina</taxon>
        <taxon>Trypanosomatida</taxon>
        <taxon>Trypanosomatidae</taxon>
        <taxon>Trypanosoma</taxon>
    </lineage>
</organism>
<dbReference type="OrthoDB" id="246475at2759"/>
<dbReference type="KEGG" id="tbg:TbgDal_VII3390"/>
<dbReference type="Proteomes" id="UP000002316">
    <property type="component" value="Chromosome 7"/>
</dbReference>
<proteinExistence type="predicted"/>
<evidence type="ECO:0000313" key="3">
    <source>
        <dbReference type="Proteomes" id="UP000002316"/>
    </source>
</evidence>
<evidence type="ECO:0000256" key="1">
    <source>
        <dbReference type="SAM" id="MobiDB-lite"/>
    </source>
</evidence>
<feature type="compositionally biased region" description="Basic and acidic residues" evidence="1">
    <location>
        <begin position="151"/>
        <end position="166"/>
    </location>
</feature>
<protein>
    <submittedName>
        <fullName evidence="2">Uncharacterized protein</fullName>
    </submittedName>
</protein>
<gene>
    <name evidence="2" type="ORF">TbgDal_VII3390</name>
</gene>
<feature type="region of interest" description="Disordered" evidence="1">
    <location>
        <begin position="83"/>
        <end position="179"/>
    </location>
</feature>
<feature type="compositionally biased region" description="Polar residues" evidence="1">
    <location>
        <begin position="167"/>
        <end position="179"/>
    </location>
</feature>
<feature type="compositionally biased region" description="Low complexity" evidence="1">
    <location>
        <begin position="113"/>
        <end position="145"/>
    </location>
</feature>
<name>C9ZSL2_TRYB9</name>
<dbReference type="VEuPathDB" id="TriTrypDB:Tbg972.7.3390"/>
<sequence length="429" mass="47318">MAEGVPAPSSSFAQKMHQLLQIRAERQPLAEGYMRCPLNPTHQVPIAAIVTHLSKAHQQDSLDIAPDAMYGVNTRSRRSEFLKEQLQRMQPVDESDLSESGYSNHRRKRYRRSSSQSYSSDTGSSSSCCSNGRSNVSRQSNSSRSSGKHRHYEERPYNNRRREEQPTQRSFHGNNTTNWHDPSNVFKRLLGRYPFGASINKQRLTEFLIGFGPLQSFNFLANGTEFVVEFESSVAASKCLQAATPNLLIDDVCVRMYPVPLPSPGVAPEFSYGGAEIMRTPPPWPDDAAPPTVVSSLPAAQQNQPWPPTDITPSVAVGVGVGSKSVGVPVLSNVDDLVDAFTSVSSARITSNTAILSCAVRTTCGKNVTTEDIWKELWHFGEMRNILLVGPRVVVEFSDGRGVRRATQAMELEPGKFKFCSLLGEGEGR</sequence>
<evidence type="ECO:0000313" key="2">
    <source>
        <dbReference type="EMBL" id="CBH12396.1"/>
    </source>
</evidence>
<dbReference type="RefSeq" id="XP_011774677.1">
    <property type="nucleotide sequence ID" value="XM_011776375.1"/>
</dbReference>
<dbReference type="AlphaFoldDB" id="C9ZSL2"/>
<reference evidence="3" key="1">
    <citation type="journal article" date="2010" name="PLoS Negl. Trop. Dis.">
        <title>The genome sequence of Trypanosoma brucei gambiense, causative agent of chronic human african trypanosomiasis.</title>
        <authorList>
            <person name="Jackson A.P."/>
            <person name="Sanders M."/>
            <person name="Berry A."/>
            <person name="McQuillan J."/>
            <person name="Aslett M.A."/>
            <person name="Quail M.A."/>
            <person name="Chukualim B."/>
            <person name="Capewell P."/>
            <person name="MacLeod A."/>
            <person name="Melville S.E."/>
            <person name="Gibson W."/>
            <person name="Barry J.D."/>
            <person name="Berriman M."/>
            <person name="Hertz-Fowler C."/>
        </authorList>
    </citation>
    <scope>NUCLEOTIDE SEQUENCE [LARGE SCALE GENOMIC DNA]</scope>
    <source>
        <strain evidence="3">MHOM/CI/86/DAL972</strain>
    </source>
</reference>
<dbReference type="EMBL" id="FN554970">
    <property type="protein sequence ID" value="CBH12396.1"/>
    <property type="molecule type" value="Genomic_DNA"/>
</dbReference>